<dbReference type="PATRIC" id="fig|265546.4.peg.1611"/>
<dbReference type="RefSeq" id="WP_042535134.1">
    <property type="nucleotide sequence ID" value="NZ_JXTG01000007.1"/>
</dbReference>
<keyword evidence="2" id="KW-1185">Reference proteome</keyword>
<name>A0A0D0GZ16_9BACL</name>
<gene>
    <name evidence="1" type="ORF">JV16_01615</name>
</gene>
<dbReference type="AlphaFoldDB" id="A0A0D0GZ16"/>
<organism evidence="1 2">
    <name type="scientific">Anoxybacillus ayderensis</name>
    <dbReference type="NCBI Taxonomy" id="265546"/>
    <lineage>
        <taxon>Bacteria</taxon>
        <taxon>Bacillati</taxon>
        <taxon>Bacillota</taxon>
        <taxon>Bacilli</taxon>
        <taxon>Bacillales</taxon>
        <taxon>Anoxybacillaceae</taxon>
        <taxon>Anoxybacillus</taxon>
    </lineage>
</organism>
<evidence type="ECO:0000313" key="1">
    <source>
        <dbReference type="EMBL" id="KIP21121.1"/>
    </source>
</evidence>
<sequence length="147" mass="17860">MDFMLPEIDRKATKKAVEAALEKYRIFLLTLKLDQLPKVTQHYSLVPTKTNQFHSSTEEIAIRNADYERERAEYIQRIIEAVNRLDYWERAIIIQRYMNGEEVFDYAVYNELGMSHRHYYRLKSRAFYKLAFALEIEVYRKRRRDEP</sequence>
<dbReference type="InterPro" id="IPR006524">
    <property type="entry name" value="ArpU-like"/>
</dbReference>
<proteinExistence type="predicted"/>
<comment type="caution">
    <text evidence="1">The sequence shown here is derived from an EMBL/GenBank/DDBJ whole genome shotgun (WGS) entry which is preliminary data.</text>
</comment>
<dbReference type="EMBL" id="JXTG01000007">
    <property type="protein sequence ID" value="KIP21121.1"/>
    <property type="molecule type" value="Genomic_DNA"/>
</dbReference>
<dbReference type="Proteomes" id="UP000032047">
    <property type="component" value="Unassembled WGS sequence"/>
</dbReference>
<protein>
    <submittedName>
        <fullName evidence="1">Phage transcriptional regulator, ArpU family</fullName>
    </submittedName>
</protein>
<dbReference type="NCBIfam" id="TIGR01637">
    <property type="entry name" value="phage_arpU"/>
    <property type="match status" value="1"/>
</dbReference>
<accession>A0A0D0GZ16</accession>
<reference evidence="1 2" key="1">
    <citation type="submission" date="2015-01" db="EMBL/GenBank/DDBJ databases">
        <title>Genome sequence of Anoxybacillus ayderensis strain AB04.</title>
        <authorList>
            <person name="Belduz A.O."/>
            <person name="Canakci S."/>
            <person name="Chan K.-G."/>
            <person name="Kahar U.M."/>
            <person name="Yaakob A.S."/>
            <person name="Chan C.S."/>
            <person name="Goh K.M."/>
        </authorList>
    </citation>
    <scope>NUCLEOTIDE SEQUENCE [LARGE SCALE GENOMIC DNA]</scope>
    <source>
        <strain evidence="1 2">AB04</strain>
    </source>
</reference>
<evidence type="ECO:0000313" key="2">
    <source>
        <dbReference type="Proteomes" id="UP000032047"/>
    </source>
</evidence>